<sequence length="195" mass="22765">MADDNDDAAITESERVRALTDKGLEEKLHNTINTRIAKTRIQNTEEVLEEMIPLTEQFEARLNDQEGRARRSNIRIYGVPEKAEANSSDFISFLEDLLKSTLDLNPPVDLQIERAHRALAPTPSAEAKPRSIIAKFLNYRTKELVIKTAWEKRVVEWKGNRIFFDHDYAPDVLWKWRKYQDAKRMLSEHDIRFQA</sequence>
<protein>
    <submittedName>
        <fullName evidence="2">Putative transposase element L1Md-A101/L1Md-A102/L1Md-A2</fullName>
    </submittedName>
</protein>
<evidence type="ECO:0000259" key="1">
    <source>
        <dbReference type="Pfam" id="PF02994"/>
    </source>
</evidence>
<dbReference type="Proteomes" id="UP000290572">
    <property type="component" value="Unassembled WGS sequence"/>
</dbReference>
<dbReference type="FunFam" id="3.30.70.1820:FF:000004">
    <property type="entry name" value="Uncharacterized protein"/>
    <property type="match status" value="1"/>
</dbReference>
<comment type="caution">
    <text evidence="2">The sequence shown here is derived from an EMBL/GenBank/DDBJ whole genome shotgun (WGS) entry which is preliminary data.</text>
</comment>
<accession>A0A498LHL2</accession>
<reference evidence="2 3" key="1">
    <citation type="submission" date="2018-03" db="EMBL/GenBank/DDBJ databases">
        <title>Draft genome sequence of Rohu Carp (Labeo rohita).</title>
        <authorList>
            <person name="Das P."/>
            <person name="Kushwaha B."/>
            <person name="Joshi C.G."/>
            <person name="Kumar D."/>
            <person name="Nagpure N.S."/>
            <person name="Sahoo L."/>
            <person name="Das S.P."/>
            <person name="Bit A."/>
            <person name="Patnaik S."/>
            <person name="Meher P.K."/>
            <person name="Jayasankar P."/>
            <person name="Koringa P.G."/>
            <person name="Patel N.V."/>
            <person name="Hinsu A.T."/>
            <person name="Kumar R."/>
            <person name="Pandey M."/>
            <person name="Agarwal S."/>
            <person name="Srivastava S."/>
            <person name="Singh M."/>
            <person name="Iquebal M.A."/>
            <person name="Jaiswal S."/>
            <person name="Angadi U.B."/>
            <person name="Kumar N."/>
            <person name="Raza M."/>
            <person name="Shah T.M."/>
            <person name="Rai A."/>
            <person name="Jena J.K."/>
        </authorList>
    </citation>
    <scope>NUCLEOTIDE SEQUENCE [LARGE SCALE GENOMIC DNA]</scope>
    <source>
        <strain evidence="2">DASCIFA01</strain>
        <tissue evidence="2">Testis</tissue>
    </source>
</reference>
<dbReference type="EMBL" id="QBIY01013337">
    <property type="protein sequence ID" value="RXN07819.1"/>
    <property type="molecule type" value="Genomic_DNA"/>
</dbReference>
<dbReference type="InterPro" id="IPR004244">
    <property type="entry name" value="Transposase_22"/>
</dbReference>
<dbReference type="Pfam" id="PF02994">
    <property type="entry name" value="Transposase_22"/>
    <property type="match status" value="1"/>
</dbReference>
<dbReference type="Gene3D" id="3.30.70.1820">
    <property type="entry name" value="L1 transposable element, RRM domain"/>
    <property type="match status" value="1"/>
</dbReference>
<organism evidence="2 3">
    <name type="scientific">Labeo rohita</name>
    <name type="common">Indian major carp</name>
    <name type="synonym">Cyprinus rohita</name>
    <dbReference type="NCBI Taxonomy" id="84645"/>
    <lineage>
        <taxon>Eukaryota</taxon>
        <taxon>Metazoa</taxon>
        <taxon>Chordata</taxon>
        <taxon>Craniata</taxon>
        <taxon>Vertebrata</taxon>
        <taxon>Euteleostomi</taxon>
        <taxon>Actinopterygii</taxon>
        <taxon>Neopterygii</taxon>
        <taxon>Teleostei</taxon>
        <taxon>Ostariophysi</taxon>
        <taxon>Cypriniformes</taxon>
        <taxon>Cyprinidae</taxon>
        <taxon>Labeoninae</taxon>
        <taxon>Labeonini</taxon>
        <taxon>Labeo</taxon>
    </lineage>
</organism>
<proteinExistence type="predicted"/>
<dbReference type="PANTHER" id="PTHR11505">
    <property type="entry name" value="L1 TRANSPOSABLE ELEMENT-RELATED"/>
    <property type="match status" value="1"/>
</dbReference>
<dbReference type="STRING" id="84645.A0A498LHL2"/>
<name>A0A498LHL2_LABRO</name>
<dbReference type="AlphaFoldDB" id="A0A498LHL2"/>
<dbReference type="InterPro" id="IPR043636">
    <property type="entry name" value="L1_RRM_dom"/>
</dbReference>
<keyword evidence="3" id="KW-1185">Reference proteome</keyword>
<feature type="domain" description="L1 transposable element RRM" evidence="1">
    <location>
        <begin position="71"/>
        <end position="163"/>
    </location>
</feature>
<gene>
    <name evidence="2" type="ORF">ROHU_032121</name>
</gene>
<evidence type="ECO:0000313" key="2">
    <source>
        <dbReference type="EMBL" id="RXN07819.1"/>
    </source>
</evidence>
<evidence type="ECO:0000313" key="3">
    <source>
        <dbReference type="Proteomes" id="UP000290572"/>
    </source>
</evidence>